<organism evidence="1 2">
    <name type="scientific">Alectoria fallacina</name>
    <dbReference type="NCBI Taxonomy" id="1903189"/>
    <lineage>
        <taxon>Eukaryota</taxon>
        <taxon>Fungi</taxon>
        <taxon>Dikarya</taxon>
        <taxon>Ascomycota</taxon>
        <taxon>Pezizomycotina</taxon>
        <taxon>Lecanoromycetes</taxon>
        <taxon>OSLEUM clade</taxon>
        <taxon>Lecanoromycetidae</taxon>
        <taxon>Lecanorales</taxon>
        <taxon>Lecanorineae</taxon>
        <taxon>Parmeliaceae</taxon>
        <taxon>Alectoria</taxon>
    </lineage>
</organism>
<proteinExistence type="predicted"/>
<sequence>MQTLPDPTFRTTDGDYLSLLPYDVLRQVCASTSSDPNLQVPLDGLSRSNKQLRDVSLPDLFHTVVIRGPWDSAYSRLQAMEECHPLFSLVKVFKFDVYEGKGAPPPPPPSMPSLLATLLSAMPQLEKLVFVVPEYHVGVFEEAFRQASILLPSADVLVVGPYCEFVVAMCPNVKIVSSNGYQWGHSQRAYENGWNRGHSLRLIKAVGAASKLRHFEMQEWWDTGLLQALLEATPNITSFGMDGRSPLEESLPTLSRFQELRTLALADASSLEVGFDPPFCGNAYDGPRGDEYLQQVIREGKEAERKVARMVFPVCTSLRVLWIGDTAKAMVERSPDGSVKNITTSECDRDKVVRYPHP</sequence>
<reference evidence="1" key="1">
    <citation type="submission" date="2021-03" db="EMBL/GenBank/DDBJ databases">
        <authorList>
            <person name="Tagirdzhanova G."/>
        </authorList>
    </citation>
    <scope>NUCLEOTIDE SEQUENCE</scope>
</reference>
<gene>
    <name evidence="1" type="ORF">ALECFALPRED_002233</name>
</gene>
<keyword evidence="2" id="KW-1185">Reference proteome</keyword>
<dbReference type="AlphaFoldDB" id="A0A8H3FDW6"/>
<dbReference type="OrthoDB" id="3636801at2759"/>
<protein>
    <submittedName>
        <fullName evidence="1">Uncharacterized protein</fullName>
    </submittedName>
</protein>
<name>A0A8H3FDW6_9LECA</name>
<dbReference type="Proteomes" id="UP000664203">
    <property type="component" value="Unassembled WGS sequence"/>
</dbReference>
<accession>A0A8H3FDW6</accession>
<dbReference type="EMBL" id="CAJPDR010000160">
    <property type="protein sequence ID" value="CAF9922816.1"/>
    <property type="molecule type" value="Genomic_DNA"/>
</dbReference>
<comment type="caution">
    <text evidence="1">The sequence shown here is derived from an EMBL/GenBank/DDBJ whole genome shotgun (WGS) entry which is preliminary data.</text>
</comment>
<evidence type="ECO:0000313" key="1">
    <source>
        <dbReference type="EMBL" id="CAF9922816.1"/>
    </source>
</evidence>
<evidence type="ECO:0000313" key="2">
    <source>
        <dbReference type="Proteomes" id="UP000664203"/>
    </source>
</evidence>